<dbReference type="EMBL" id="SRMA01026860">
    <property type="protein sequence ID" value="TRY66202.1"/>
    <property type="molecule type" value="Genomic_DNA"/>
</dbReference>
<feature type="compositionally biased region" description="Polar residues" evidence="4">
    <location>
        <begin position="316"/>
        <end position="329"/>
    </location>
</feature>
<reference evidence="6 7" key="1">
    <citation type="journal article" date="2019" name="Sci. Data">
        <title>Hybrid genome assembly and annotation of Danionella translucida.</title>
        <authorList>
            <person name="Kadobianskyi M."/>
            <person name="Schulze L."/>
            <person name="Schuelke M."/>
            <person name="Judkewitz B."/>
        </authorList>
    </citation>
    <scope>NUCLEOTIDE SEQUENCE [LARGE SCALE GENOMIC DNA]</scope>
    <source>
        <strain evidence="6 7">Bolton</strain>
    </source>
</reference>
<evidence type="ECO:0000256" key="1">
    <source>
        <dbReference type="ARBA" id="ARBA00022553"/>
    </source>
</evidence>
<dbReference type="Pfam" id="PF12845">
    <property type="entry name" value="TBD"/>
    <property type="match status" value="1"/>
</dbReference>
<evidence type="ECO:0000259" key="5">
    <source>
        <dbReference type="Pfam" id="PF12845"/>
    </source>
</evidence>
<evidence type="ECO:0000256" key="2">
    <source>
        <dbReference type="ARBA" id="ARBA00023054"/>
    </source>
</evidence>
<dbReference type="PANTHER" id="PTHR15249">
    <property type="entry name" value="TRAF FAMILY MEMBER-ASSOCIATED NF-KAPPA-B ACTIVATOR"/>
    <property type="match status" value="1"/>
</dbReference>
<dbReference type="PANTHER" id="PTHR15249:SF0">
    <property type="entry name" value="TRAF FAMILY MEMBER-ASSOCIATED NF-KAPPA-B ACTIVATOR"/>
    <property type="match status" value="1"/>
</dbReference>
<dbReference type="InterPro" id="IPR024581">
    <property type="entry name" value="TBD"/>
</dbReference>
<dbReference type="InterPro" id="IPR039669">
    <property type="entry name" value="TANK"/>
</dbReference>
<evidence type="ECO:0000313" key="6">
    <source>
        <dbReference type="EMBL" id="TRY66202.1"/>
    </source>
</evidence>
<evidence type="ECO:0000313" key="7">
    <source>
        <dbReference type="Proteomes" id="UP000316079"/>
    </source>
</evidence>
<evidence type="ECO:0000256" key="3">
    <source>
        <dbReference type="SAM" id="Coils"/>
    </source>
</evidence>
<dbReference type="GO" id="GO:0043124">
    <property type="term" value="P:negative regulation of canonical NF-kappaB signal transduction"/>
    <property type="evidence" value="ECO:0007669"/>
    <property type="project" value="InterPro"/>
</dbReference>
<dbReference type="Proteomes" id="UP000316079">
    <property type="component" value="Unassembled WGS sequence"/>
</dbReference>
<name>A0A553NL86_9TELE</name>
<evidence type="ECO:0000256" key="4">
    <source>
        <dbReference type="SAM" id="MobiDB-lite"/>
    </source>
</evidence>
<protein>
    <recommendedName>
        <fullName evidence="5">Tbk1/Ikki binding domain-containing protein</fullName>
    </recommendedName>
</protein>
<proteinExistence type="predicted"/>
<sequence length="390" mass="43937">MERTISEQLNKAFEAYRRASIEKEAATNQLQQKVGKIIRKELKIEHTEQLERQIEEQKKTILSLKAELSSLRNHSTGEVCEATYRKQEAEALSSSDHRTEIKPSTSHRTNHFLGALEHNAFASSARFESLAQRIEFSPLKEANLVELMALIQDLQKGHMGLLEINEPKEYPGNFPHALSAACEMKRYVNHFREIQGTFQRIQTLTRKQKDHLKRIHKGSESSNEQFSMPIQCTDGPAERAEISFSSTARPEVDETPASASLASRGADPGDCFFDSLRALSVKFPPNTEDEYEFLNSAPEKRLDLSLHHMSEEGFPSFSTSGTPPHSPATSGRGESVRGPQQLFWTPELQASAPDPQQMNSPEKCAFCEDHVPANHMYSHLNSHFKNKAGH</sequence>
<organism evidence="6 7">
    <name type="scientific">Danionella cerebrum</name>
    <dbReference type="NCBI Taxonomy" id="2873325"/>
    <lineage>
        <taxon>Eukaryota</taxon>
        <taxon>Metazoa</taxon>
        <taxon>Chordata</taxon>
        <taxon>Craniata</taxon>
        <taxon>Vertebrata</taxon>
        <taxon>Euteleostomi</taxon>
        <taxon>Actinopterygii</taxon>
        <taxon>Neopterygii</taxon>
        <taxon>Teleostei</taxon>
        <taxon>Ostariophysi</taxon>
        <taxon>Cypriniformes</taxon>
        <taxon>Danionidae</taxon>
        <taxon>Danioninae</taxon>
        <taxon>Danionella</taxon>
    </lineage>
</organism>
<feature type="domain" description="Tbk1/Ikki binding" evidence="5">
    <location>
        <begin position="190"/>
        <end position="234"/>
    </location>
</feature>
<feature type="coiled-coil region" evidence="3">
    <location>
        <begin position="9"/>
        <end position="74"/>
    </location>
</feature>
<feature type="region of interest" description="Disordered" evidence="4">
    <location>
        <begin position="240"/>
        <end position="264"/>
    </location>
</feature>
<keyword evidence="1" id="KW-0597">Phosphoprotein</keyword>
<keyword evidence="2 3" id="KW-0175">Coiled coil</keyword>
<gene>
    <name evidence="6" type="ORF">DNTS_028311</name>
</gene>
<keyword evidence="7" id="KW-1185">Reference proteome</keyword>
<dbReference type="OrthoDB" id="9937252at2759"/>
<dbReference type="STRING" id="623744.A0A553NL86"/>
<comment type="caution">
    <text evidence="6">The sequence shown here is derived from an EMBL/GenBank/DDBJ whole genome shotgun (WGS) entry which is preliminary data.</text>
</comment>
<feature type="region of interest" description="Disordered" evidence="4">
    <location>
        <begin position="311"/>
        <end position="337"/>
    </location>
</feature>
<accession>A0A553NL86</accession>
<dbReference type="AlphaFoldDB" id="A0A553NL86"/>